<accession>A0A4R1S6S4</accession>
<gene>
    <name evidence="9" type="ORF">EDC14_100488</name>
</gene>
<organism evidence="9 10">
    <name type="scientific">Hydrogenispora ethanolica</name>
    <dbReference type="NCBI Taxonomy" id="1082276"/>
    <lineage>
        <taxon>Bacteria</taxon>
        <taxon>Bacillati</taxon>
        <taxon>Bacillota</taxon>
        <taxon>Hydrogenispora</taxon>
    </lineage>
</organism>
<comment type="subcellular location">
    <subcellularLocation>
        <location evidence="1 7">Cell membrane</location>
        <topology evidence="1 7">Multi-pass membrane protein</topology>
    </subcellularLocation>
</comment>
<dbReference type="GO" id="GO:0055085">
    <property type="term" value="P:transmembrane transport"/>
    <property type="evidence" value="ECO:0007669"/>
    <property type="project" value="InterPro"/>
</dbReference>
<dbReference type="PROSITE" id="PS50928">
    <property type="entry name" value="ABC_TM1"/>
    <property type="match status" value="1"/>
</dbReference>
<dbReference type="SUPFAM" id="SSF161098">
    <property type="entry name" value="MetI-like"/>
    <property type="match status" value="1"/>
</dbReference>
<dbReference type="Pfam" id="PF00528">
    <property type="entry name" value="BPD_transp_1"/>
    <property type="match status" value="1"/>
</dbReference>
<feature type="transmembrane region" description="Helical" evidence="7">
    <location>
        <begin position="237"/>
        <end position="256"/>
    </location>
</feature>
<evidence type="ECO:0000259" key="8">
    <source>
        <dbReference type="PROSITE" id="PS50928"/>
    </source>
</evidence>
<dbReference type="AlphaFoldDB" id="A0A4R1S6S4"/>
<evidence type="ECO:0000256" key="2">
    <source>
        <dbReference type="ARBA" id="ARBA00022448"/>
    </source>
</evidence>
<dbReference type="PANTHER" id="PTHR43005:SF1">
    <property type="entry name" value="SPERMIDINE_PUTRESCINE TRANSPORT SYSTEM PERMEASE PROTEIN"/>
    <property type="match status" value="1"/>
</dbReference>
<keyword evidence="2 7" id="KW-0813">Transport</keyword>
<comment type="similarity">
    <text evidence="7">Belongs to the binding-protein-dependent transport system permease family.</text>
</comment>
<protein>
    <submittedName>
        <fullName evidence="9">Carbohydrate ABC transporter membrane protein 1 (CUT1 family)</fullName>
    </submittedName>
</protein>
<evidence type="ECO:0000313" key="9">
    <source>
        <dbReference type="EMBL" id="TCL74152.1"/>
    </source>
</evidence>
<dbReference type="RefSeq" id="WP_132013140.1">
    <property type="nucleotide sequence ID" value="NZ_SLUN01000004.1"/>
</dbReference>
<feature type="transmembrane region" description="Helical" evidence="7">
    <location>
        <begin position="263"/>
        <end position="288"/>
    </location>
</feature>
<feature type="transmembrane region" description="Helical" evidence="7">
    <location>
        <begin position="83"/>
        <end position="104"/>
    </location>
</feature>
<evidence type="ECO:0000256" key="3">
    <source>
        <dbReference type="ARBA" id="ARBA00022475"/>
    </source>
</evidence>
<evidence type="ECO:0000256" key="1">
    <source>
        <dbReference type="ARBA" id="ARBA00004651"/>
    </source>
</evidence>
<sequence length="297" mass="33780">MTDLTLRPAASFWKRYGFGYLLILPTVLYLVLFQVYPLFESFRLSFTDLNFLRPGSGGYIGLQNYLKLMTQDPNFWPIFGNSLFWVLGSTVLQFIVAMPAALVLNAKLPFRPVWRGLLMVPWVTPMVVMGLIWKWIYDGDYGLLNFYLHTKVIWLGDQGTVWPALLFASMWKGFPYVTLMMLAGLQGVPEEMYEASYIDGCNAWKRFFYITLPMLVPVMFVTGLVCIITSWTKFEMIWVLTAGGPGHATSILPTYIYTNSFQFFNLGTGSAVAAISTLFVLAIVLVYLRLFDAKGNE</sequence>
<dbReference type="InterPro" id="IPR000515">
    <property type="entry name" value="MetI-like"/>
</dbReference>
<name>A0A4R1S6S4_HYDET</name>
<evidence type="ECO:0000256" key="5">
    <source>
        <dbReference type="ARBA" id="ARBA00022989"/>
    </source>
</evidence>
<dbReference type="Gene3D" id="1.10.3720.10">
    <property type="entry name" value="MetI-like"/>
    <property type="match status" value="1"/>
</dbReference>
<dbReference type="InterPro" id="IPR035906">
    <property type="entry name" value="MetI-like_sf"/>
</dbReference>
<keyword evidence="5 7" id="KW-1133">Transmembrane helix</keyword>
<feature type="transmembrane region" description="Helical" evidence="7">
    <location>
        <begin position="206"/>
        <end position="231"/>
    </location>
</feature>
<keyword evidence="4 7" id="KW-0812">Transmembrane</keyword>
<evidence type="ECO:0000256" key="4">
    <source>
        <dbReference type="ARBA" id="ARBA00022692"/>
    </source>
</evidence>
<feature type="transmembrane region" description="Helical" evidence="7">
    <location>
        <begin position="20"/>
        <end position="39"/>
    </location>
</feature>
<dbReference type="EMBL" id="SLUN01000004">
    <property type="protein sequence ID" value="TCL74152.1"/>
    <property type="molecule type" value="Genomic_DNA"/>
</dbReference>
<keyword evidence="3" id="KW-1003">Cell membrane</keyword>
<evidence type="ECO:0000256" key="7">
    <source>
        <dbReference type="RuleBase" id="RU363032"/>
    </source>
</evidence>
<keyword evidence="6 7" id="KW-0472">Membrane</keyword>
<dbReference type="Proteomes" id="UP000295008">
    <property type="component" value="Unassembled WGS sequence"/>
</dbReference>
<reference evidence="9 10" key="1">
    <citation type="submission" date="2019-03" db="EMBL/GenBank/DDBJ databases">
        <title>Genomic Encyclopedia of Type Strains, Phase IV (KMG-IV): sequencing the most valuable type-strain genomes for metagenomic binning, comparative biology and taxonomic classification.</title>
        <authorList>
            <person name="Goeker M."/>
        </authorList>
    </citation>
    <scope>NUCLEOTIDE SEQUENCE [LARGE SCALE GENOMIC DNA]</scope>
    <source>
        <strain evidence="9 10">LX-B</strain>
    </source>
</reference>
<dbReference type="GO" id="GO:0005886">
    <property type="term" value="C:plasma membrane"/>
    <property type="evidence" value="ECO:0007669"/>
    <property type="project" value="UniProtKB-SubCell"/>
</dbReference>
<comment type="caution">
    <text evidence="9">The sequence shown here is derived from an EMBL/GenBank/DDBJ whole genome shotgun (WGS) entry which is preliminary data.</text>
</comment>
<feature type="domain" description="ABC transmembrane type-1" evidence="8">
    <location>
        <begin position="79"/>
        <end position="287"/>
    </location>
</feature>
<dbReference type="CDD" id="cd06261">
    <property type="entry name" value="TM_PBP2"/>
    <property type="match status" value="1"/>
</dbReference>
<keyword evidence="10" id="KW-1185">Reference proteome</keyword>
<feature type="transmembrane region" description="Helical" evidence="7">
    <location>
        <begin position="116"/>
        <end position="136"/>
    </location>
</feature>
<dbReference type="PANTHER" id="PTHR43005">
    <property type="entry name" value="BLR7065 PROTEIN"/>
    <property type="match status" value="1"/>
</dbReference>
<evidence type="ECO:0000313" key="10">
    <source>
        <dbReference type="Proteomes" id="UP000295008"/>
    </source>
</evidence>
<evidence type="ECO:0000256" key="6">
    <source>
        <dbReference type="ARBA" id="ARBA00023136"/>
    </source>
</evidence>
<proteinExistence type="inferred from homology"/>
<dbReference type="OrthoDB" id="9809527at2"/>